<sequence length="152" mass="16858">MSPPPVEAATGTTENLPAPLSYEPGADDPVALAPRFTGWCPWYGEATERWWALSPTWCRERVGLIEADTSAELAARMRHIEGFRPHLVPDQHERLRSPLSRGDHPTPASEPQPEVPGRGIKGSRNNQSAEITSKGGDRDDHTPPVRARRRVR</sequence>
<feature type="compositionally biased region" description="Basic and acidic residues" evidence="1">
    <location>
        <begin position="82"/>
        <end position="104"/>
    </location>
</feature>
<feature type="region of interest" description="Disordered" evidence="1">
    <location>
        <begin position="1"/>
        <end position="23"/>
    </location>
</feature>
<gene>
    <name evidence="2" type="ORF">GCM10022252_64840</name>
</gene>
<accession>A0ABP8BEI6</accession>
<proteinExistence type="predicted"/>
<organism evidence="2 3">
    <name type="scientific">Streptosporangium oxazolinicum</name>
    <dbReference type="NCBI Taxonomy" id="909287"/>
    <lineage>
        <taxon>Bacteria</taxon>
        <taxon>Bacillati</taxon>
        <taxon>Actinomycetota</taxon>
        <taxon>Actinomycetes</taxon>
        <taxon>Streptosporangiales</taxon>
        <taxon>Streptosporangiaceae</taxon>
        <taxon>Streptosporangium</taxon>
    </lineage>
</organism>
<evidence type="ECO:0000313" key="2">
    <source>
        <dbReference type="EMBL" id="GAA4205007.1"/>
    </source>
</evidence>
<dbReference type="EMBL" id="BAABAQ010000014">
    <property type="protein sequence ID" value="GAA4205007.1"/>
    <property type="molecule type" value="Genomic_DNA"/>
</dbReference>
<evidence type="ECO:0000256" key="1">
    <source>
        <dbReference type="SAM" id="MobiDB-lite"/>
    </source>
</evidence>
<protein>
    <submittedName>
        <fullName evidence="2">Uncharacterized protein</fullName>
    </submittedName>
</protein>
<name>A0ABP8BEI6_9ACTN</name>
<dbReference type="Proteomes" id="UP001501251">
    <property type="component" value="Unassembled WGS sequence"/>
</dbReference>
<evidence type="ECO:0000313" key="3">
    <source>
        <dbReference type="Proteomes" id="UP001501251"/>
    </source>
</evidence>
<reference evidence="3" key="1">
    <citation type="journal article" date="2019" name="Int. J. Syst. Evol. Microbiol.">
        <title>The Global Catalogue of Microorganisms (GCM) 10K type strain sequencing project: providing services to taxonomists for standard genome sequencing and annotation.</title>
        <authorList>
            <consortium name="The Broad Institute Genomics Platform"/>
            <consortium name="The Broad Institute Genome Sequencing Center for Infectious Disease"/>
            <person name="Wu L."/>
            <person name="Ma J."/>
        </authorList>
    </citation>
    <scope>NUCLEOTIDE SEQUENCE [LARGE SCALE GENOMIC DNA]</scope>
    <source>
        <strain evidence="3">JCM 17388</strain>
    </source>
</reference>
<comment type="caution">
    <text evidence="2">The sequence shown here is derived from an EMBL/GenBank/DDBJ whole genome shotgun (WGS) entry which is preliminary data.</text>
</comment>
<keyword evidence="3" id="KW-1185">Reference proteome</keyword>
<feature type="region of interest" description="Disordered" evidence="1">
    <location>
        <begin position="82"/>
        <end position="152"/>
    </location>
</feature>